<organism evidence="2 3">
    <name type="scientific">Duganella guangzhouensis</name>
    <dbReference type="NCBI Taxonomy" id="2666084"/>
    <lineage>
        <taxon>Bacteria</taxon>
        <taxon>Pseudomonadati</taxon>
        <taxon>Pseudomonadota</taxon>
        <taxon>Betaproteobacteria</taxon>
        <taxon>Burkholderiales</taxon>
        <taxon>Oxalobacteraceae</taxon>
        <taxon>Telluria group</taxon>
        <taxon>Duganella</taxon>
    </lineage>
</organism>
<evidence type="ECO:0000313" key="2">
    <source>
        <dbReference type="EMBL" id="MRW92788.1"/>
    </source>
</evidence>
<dbReference type="EMBL" id="WKJK01000013">
    <property type="protein sequence ID" value="MRW92788.1"/>
    <property type="molecule type" value="Genomic_DNA"/>
</dbReference>
<dbReference type="Gene3D" id="2.60.120.10">
    <property type="entry name" value="Jelly Rolls"/>
    <property type="match status" value="1"/>
</dbReference>
<feature type="domain" description="Cyclic nucleotide-binding" evidence="1">
    <location>
        <begin position="19"/>
        <end position="135"/>
    </location>
</feature>
<comment type="caution">
    <text evidence="2">The sequence shown here is derived from an EMBL/GenBank/DDBJ whole genome shotgun (WGS) entry which is preliminary data.</text>
</comment>
<accession>A0A6I2L3T5</accession>
<dbReference type="InterPro" id="IPR014710">
    <property type="entry name" value="RmlC-like_jellyroll"/>
</dbReference>
<dbReference type="InterPro" id="IPR018490">
    <property type="entry name" value="cNMP-bd_dom_sf"/>
</dbReference>
<proteinExistence type="predicted"/>
<keyword evidence="3" id="KW-1185">Reference proteome</keyword>
<dbReference type="SMART" id="SM00100">
    <property type="entry name" value="cNMP"/>
    <property type="match status" value="1"/>
</dbReference>
<dbReference type="InterPro" id="IPR000595">
    <property type="entry name" value="cNMP-bd_dom"/>
</dbReference>
<name>A0A6I2L3T5_9BURK</name>
<gene>
    <name evidence="2" type="ORF">GJ699_22575</name>
</gene>
<reference evidence="2 3" key="1">
    <citation type="submission" date="2019-11" db="EMBL/GenBank/DDBJ databases">
        <title>Novel species isolated from a subtropical stream in China.</title>
        <authorList>
            <person name="Lu H."/>
        </authorList>
    </citation>
    <scope>NUCLEOTIDE SEQUENCE [LARGE SCALE GENOMIC DNA]</scope>
    <source>
        <strain evidence="2 3">FT80W</strain>
    </source>
</reference>
<dbReference type="PROSITE" id="PS50042">
    <property type="entry name" value="CNMP_BINDING_3"/>
    <property type="match status" value="1"/>
</dbReference>
<dbReference type="CDD" id="cd00038">
    <property type="entry name" value="CAP_ED"/>
    <property type="match status" value="1"/>
</dbReference>
<dbReference type="Pfam" id="PF00027">
    <property type="entry name" value="cNMP_binding"/>
    <property type="match status" value="1"/>
</dbReference>
<dbReference type="SUPFAM" id="SSF51206">
    <property type="entry name" value="cAMP-binding domain-like"/>
    <property type="match status" value="1"/>
</dbReference>
<dbReference type="Proteomes" id="UP000433309">
    <property type="component" value="Unassembled WGS sequence"/>
</dbReference>
<evidence type="ECO:0000313" key="3">
    <source>
        <dbReference type="Proteomes" id="UP000433309"/>
    </source>
</evidence>
<evidence type="ECO:0000259" key="1">
    <source>
        <dbReference type="PROSITE" id="PS50042"/>
    </source>
</evidence>
<protein>
    <submittedName>
        <fullName evidence="2">Cyclic nucleotide-binding domain-containing protein</fullName>
    </submittedName>
</protein>
<dbReference type="AlphaFoldDB" id="A0A6I2L3T5"/>
<sequence>MNRTDLMPEPARMRKVLFILSELLDEDVEWMANAGDRLRYPVGAEIIPFDSQPDNVYFVLDGSFSVLSASGELIVELGSGEIIGEMSLVDPARSTASVRANQGASALRLSHTRLRNKLAADAPFAARFYRALAVFMSARMRHTTRRFGYGQLDEPGMPHADDISEAMLAKAHQASLRFERLLKRMAS</sequence>